<dbReference type="InterPro" id="IPR031571">
    <property type="entry name" value="RcpC_dom"/>
</dbReference>
<feature type="region of interest" description="Disordered" evidence="1">
    <location>
        <begin position="316"/>
        <end position="340"/>
    </location>
</feature>
<keyword evidence="2" id="KW-0812">Transmembrane</keyword>
<evidence type="ECO:0000256" key="1">
    <source>
        <dbReference type="SAM" id="MobiDB-lite"/>
    </source>
</evidence>
<keyword evidence="2" id="KW-0472">Membrane</keyword>
<dbReference type="SMART" id="SM00858">
    <property type="entry name" value="SAF"/>
    <property type="match status" value="1"/>
</dbReference>
<evidence type="ECO:0000256" key="2">
    <source>
        <dbReference type="SAM" id="Phobius"/>
    </source>
</evidence>
<dbReference type="InterPro" id="IPR013974">
    <property type="entry name" value="SAF"/>
</dbReference>
<gene>
    <name evidence="4" type="primary">cpaB</name>
    <name evidence="4" type="ORF">GL267_02430</name>
</gene>
<keyword evidence="2" id="KW-1133">Transmembrane helix</keyword>
<reference evidence="4" key="1">
    <citation type="submission" date="2019-11" db="EMBL/GenBank/DDBJ databases">
        <title>Acidithiobacillus ferrianus sp. nov.: a facultatively anaerobic and extremely acidophilic chemolithoautotroph.</title>
        <authorList>
            <person name="Norris P.R."/>
            <person name="Falagan C."/>
            <person name="Moya-Beltran A."/>
            <person name="Castro M."/>
            <person name="Quatrini R."/>
            <person name="Johnson D.B."/>
        </authorList>
    </citation>
    <scope>NUCLEOTIDE SEQUENCE [LARGE SCALE GENOMIC DNA]</scope>
    <source>
        <strain evidence="4">MG</strain>
    </source>
</reference>
<dbReference type="CDD" id="cd11614">
    <property type="entry name" value="SAF_CpaB_FlgA_like"/>
    <property type="match status" value="1"/>
</dbReference>
<accession>A0A845U5S5</accession>
<feature type="transmembrane region" description="Helical" evidence="2">
    <location>
        <begin position="21"/>
        <end position="42"/>
    </location>
</feature>
<proteinExistence type="predicted"/>
<dbReference type="NCBIfam" id="TIGR03177">
    <property type="entry name" value="pilus_cpaB"/>
    <property type="match status" value="1"/>
</dbReference>
<evidence type="ECO:0000259" key="3">
    <source>
        <dbReference type="SMART" id="SM00858"/>
    </source>
</evidence>
<feature type="domain" description="SAF" evidence="3">
    <location>
        <begin position="68"/>
        <end position="132"/>
    </location>
</feature>
<protein>
    <submittedName>
        <fullName evidence="4">Flp pilus assembly protein CpaB</fullName>
    </submittedName>
</protein>
<evidence type="ECO:0000313" key="4">
    <source>
        <dbReference type="EMBL" id="NDU41539.1"/>
    </source>
</evidence>
<dbReference type="InterPro" id="IPR017592">
    <property type="entry name" value="Pilus_assmbl_Flp-typ_CpaB"/>
</dbReference>
<dbReference type="Pfam" id="PF16976">
    <property type="entry name" value="RcpC"/>
    <property type="match status" value="1"/>
</dbReference>
<organism evidence="4">
    <name type="scientific">Acidithiobacillus ferrianus</name>
    <dbReference type="NCBI Taxonomy" id="2678518"/>
    <lineage>
        <taxon>Bacteria</taxon>
        <taxon>Pseudomonadati</taxon>
        <taxon>Pseudomonadota</taxon>
        <taxon>Acidithiobacillia</taxon>
        <taxon>Acidithiobacillales</taxon>
        <taxon>Acidithiobacillaceae</taxon>
        <taxon>Acidithiobacillus</taxon>
    </lineage>
</organism>
<name>A0A845U5S5_9PROT</name>
<dbReference type="RefSeq" id="WP_163096159.1">
    <property type="nucleotide sequence ID" value="NZ_CP127523.1"/>
</dbReference>
<dbReference type="EMBL" id="WNJL01000011">
    <property type="protein sequence ID" value="NDU41539.1"/>
    <property type="molecule type" value="Genomic_DNA"/>
</dbReference>
<sequence length="352" mass="37536">MSAPIKSESTPPVLQKKSRALTGWILLAIATLAGLGAAFLAVHTLNAQESALKQRLFSELSSKKESTTAVIVPIENLPANTVLTLSMVARRNIPADSAPGGVIMDTDFNKIENKRLLFPAERGKPLTRSMFSSTESPADILDDQHVALTISVNSENSMDKMLRPGDHVDILWITQADIRTTAANPITNVRISPAAPEGAVVRFLGQNLKIIATGRDVSPNGGGINAEGYGTVTLEVTPVQAQMILVAQKSGELRLDLRGNAKNSTWPKRTVSLHDIIGYPHTAVGVEYIAGGSSGSGAPNIAHLQTTGAPQAISRVMDSPMSDDNSEAHPDDAPKSQIRYLPFPYVPSLPRS</sequence>
<comment type="caution">
    <text evidence="4">The sequence shown here is derived from an EMBL/GenBank/DDBJ whole genome shotgun (WGS) entry which is preliminary data.</text>
</comment>
<dbReference type="AlphaFoldDB" id="A0A845U5S5"/>